<evidence type="ECO:0000313" key="1">
    <source>
        <dbReference type="Proteomes" id="UP000887579"/>
    </source>
</evidence>
<dbReference type="WBParaSite" id="ES5_v2.g16597.t1">
    <property type="protein sequence ID" value="ES5_v2.g16597.t1"/>
    <property type="gene ID" value="ES5_v2.g16597"/>
</dbReference>
<sequence>MGKSKGITNFLHGNLFQIKLALNYGLYTWERTKNKENFCMANEMPGGGILDDLVVLRRDEDGTDKINVIFVQAKHSLNGKPISYSDVIKDTNASKQQFSLVEYFKSYKIIKADPVFSSYALEKCYLCSNATLNDKMKRMSLKVKDGNKFFCQGSGELRKINCKSPEISDLRNKLKKTTDFQMLAVKLLYCVIIGFNIVETNGIFSIYHLALFKEKILTENGFHSNFINNDGLSKNATQFRKRFFEMFIQTNKFTGTQSENEKETKKDLKEKPLKISSKFGKTPKLSSLDDFHEKVFAKDLYNLIVKNLNLIPGNISYNRFETGRLDADGNRVKCGKNQIDLLSQYIFVYSNNKKTIKFRDIFFEDNFPSIVDILNVPADREKIKGKLRKFKICIYKLMVNSNISYDILKQCRFVLASKYDSVFETELAQLPPNEDTSDEKIDEFFENFYFAVNQPNEKKLSELINKKLSKIYKLSDPSLVSSYLLEKYLDWFKDKKGGCWDGNDIDKMLKEGTQKLDKNGMTVPTEGYLEKLVSYGNDHKITQLKEFLNNPTQRILWLSTAEPFEIATMIPATLLSTDEQKYRMKDNYILNELSFLAYLQQQTISCYDDSQSKNKPLIIVDSNDPEPAVKSVKEFAKKISKIIKNDALSKLIIVSKENSIFAKKFKHHVVTKEKVSFNDFNKKTSTKLIQFQDEWIKLSELIKNGTHIQSTLKKELMSNKRIIIGRRIRGNSDTCIPSTYKNGNINVIELSDNASLSTILKNKAAERKEKNRSFWVAKVNRSKYFFSKTVAQQQFNPGTQHSK</sequence>
<proteinExistence type="predicted"/>
<protein>
    <submittedName>
        <fullName evidence="2">Uncharacterized protein</fullName>
    </submittedName>
</protein>
<name>A0AC34FHE7_9BILA</name>
<evidence type="ECO:0000313" key="2">
    <source>
        <dbReference type="WBParaSite" id="ES5_v2.g16597.t1"/>
    </source>
</evidence>
<dbReference type="Proteomes" id="UP000887579">
    <property type="component" value="Unplaced"/>
</dbReference>
<reference evidence="2" key="1">
    <citation type="submission" date="2022-11" db="UniProtKB">
        <authorList>
            <consortium name="WormBaseParasite"/>
        </authorList>
    </citation>
    <scope>IDENTIFICATION</scope>
</reference>
<organism evidence="1 2">
    <name type="scientific">Panagrolaimus sp. ES5</name>
    <dbReference type="NCBI Taxonomy" id="591445"/>
    <lineage>
        <taxon>Eukaryota</taxon>
        <taxon>Metazoa</taxon>
        <taxon>Ecdysozoa</taxon>
        <taxon>Nematoda</taxon>
        <taxon>Chromadorea</taxon>
        <taxon>Rhabditida</taxon>
        <taxon>Tylenchina</taxon>
        <taxon>Panagrolaimomorpha</taxon>
        <taxon>Panagrolaimoidea</taxon>
        <taxon>Panagrolaimidae</taxon>
        <taxon>Panagrolaimus</taxon>
    </lineage>
</organism>
<accession>A0AC34FHE7</accession>